<evidence type="ECO:0000256" key="1">
    <source>
        <dbReference type="SAM" id="MobiDB-lite"/>
    </source>
</evidence>
<accession>A0ABU6XN66</accession>
<comment type="caution">
    <text evidence="2">The sequence shown here is derived from an EMBL/GenBank/DDBJ whole genome shotgun (WGS) entry which is preliminary data.</text>
</comment>
<dbReference type="Proteomes" id="UP001341840">
    <property type="component" value="Unassembled WGS sequence"/>
</dbReference>
<dbReference type="EMBL" id="JASCZI010212328">
    <property type="protein sequence ID" value="MED6199137.1"/>
    <property type="molecule type" value="Genomic_DNA"/>
</dbReference>
<feature type="compositionally biased region" description="Polar residues" evidence="1">
    <location>
        <begin position="185"/>
        <end position="207"/>
    </location>
</feature>
<organism evidence="2 3">
    <name type="scientific">Stylosanthes scabra</name>
    <dbReference type="NCBI Taxonomy" id="79078"/>
    <lineage>
        <taxon>Eukaryota</taxon>
        <taxon>Viridiplantae</taxon>
        <taxon>Streptophyta</taxon>
        <taxon>Embryophyta</taxon>
        <taxon>Tracheophyta</taxon>
        <taxon>Spermatophyta</taxon>
        <taxon>Magnoliopsida</taxon>
        <taxon>eudicotyledons</taxon>
        <taxon>Gunneridae</taxon>
        <taxon>Pentapetalae</taxon>
        <taxon>rosids</taxon>
        <taxon>fabids</taxon>
        <taxon>Fabales</taxon>
        <taxon>Fabaceae</taxon>
        <taxon>Papilionoideae</taxon>
        <taxon>50 kb inversion clade</taxon>
        <taxon>dalbergioids sensu lato</taxon>
        <taxon>Dalbergieae</taxon>
        <taxon>Pterocarpus clade</taxon>
        <taxon>Stylosanthes</taxon>
    </lineage>
</organism>
<proteinExistence type="predicted"/>
<feature type="region of interest" description="Disordered" evidence="1">
    <location>
        <begin position="155"/>
        <end position="207"/>
    </location>
</feature>
<sequence>MAISHPSSLLAAVTSGITKNSLTPIINKLDDKNFITWNRYALFTIKGQNLENHIQEGKTPLQLAYDADKLVRFRICYFLRKKILRNSNNYPLPMLKKISFKIVHPTIQEVLIVEMLAEEDEEEVVLIAVLGMHDNLKIDKAINYVNRGGLGGGGDEAALTRRRKQNGRPEQATSRTARRTEEQSRTASKISSQETLASTIRTWNGDR</sequence>
<evidence type="ECO:0000313" key="3">
    <source>
        <dbReference type="Proteomes" id="UP001341840"/>
    </source>
</evidence>
<reference evidence="2 3" key="1">
    <citation type="journal article" date="2023" name="Plants (Basel)">
        <title>Bridging the Gap: Combining Genomics and Transcriptomics Approaches to Understand Stylosanthes scabra, an Orphan Legume from the Brazilian Caatinga.</title>
        <authorList>
            <person name="Ferreira-Neto J.R.C."/>
            <person name="da Silva M.D."/>
            <person name="Binneck E."/>
            <person name="de Melo N.F."/>
            <person name="da Silva R.H."/>
            <person name="de Melo A.L.T.M."/>
            <person name="Pandolfi V."/>
            <person name="Bustamante F.O."/>
            <person name="Brasileiro-Vidal A.C."/>
            <person name="Benko-Iseppon A.M."/>
        </authorList>
    </citation>
    <scope>NUCLEOTIDE SEQUENCE [LARGE SCALE GENOMIC DNA]</scope>
    <source>
        <tissue evidence="2">Leaves</tissue>
    </source>
</reference>
<gene>
    <name evidence="2" type="ORF">PIB30_073118</name>
</gene>
<name>A0ABU6XN66_9FABA</name>
<evidence type="ECO:0000313" key="2">
    <source>
        <dbReference type="EMBL" id="MED6199137.1"/>
    </source>
</evidence>
<evidence type="ECO:0008006" key="4">
    <source>
        <dbReference type="Google" id="ProtNLM"/>
    </source>
</evidence>
<protein>
    <recommendedName>
        <fullName evidence="4">Retrotransposon Copia-like N-terminal domain-containing protein</fullName>
    </recommendedName>
</protein>
<keyword evidence="3" id="KW-1185">Reference proteome</keyword>